<dbReference type="Proteomes" id="UP001216638">
    <property type="component" value="Chromosome 1"/>
</dbReference>
<keyword evidence="2" id="KW-0694">RNA-binding</keyword>
<dbReference type="InterPro" id="IPR000504">
    <property type="entry name" value="RRM_dom"/>
</dbReference>
<feature type="compositionally biased region" description="Basic and acidic residues" evidence="3">
    <location>
        <begin position="50"/>
        <end position="64"/>
    </location>
</feature>
<reference evidence="7" key="1">
    <citation type="submission" date="2023-03" db="EMBL/GenBank/DDBJ databases">
        <title>Mating type loci evolution in Malassezia.</title>
        <authorList>
            <person name="Coelho M.A."/>
        </authorList>
    </citation>
    <scope>NUCLEOTIDE SEQUENCE</scope>
    <source>
        <strain evidence="7">CBS 14135</strain>
    </source>
</reference>
<organism evidence="7 8">
    <name type="scientific">Malassezia brasiliensis</name>
    <dbReference type="NCBI Taxonomy" id="1821822"/>
    <lineage>
        <taxon>Eukaryota</taxon>
        <taxon>Fungi</taxon>
        <taxon>Dikarya</taxon>
        <taxon>Basidiomycota</taxon>
        <taxon>Ustilaginomycotina</taxon>
        <taxon>Malasseziomycetes</taxon>
        <taxon>Malasseziales</taxon>
        <taxon>Malasseziaceae</taxon>
        <taxon>Malassezia</taxon>
    </lineage>
</organism>
<accession>A0AAF0DRC5</accession>
<feature type="domain" description="RRM" evidence="5">
    <location>
        <begin position="188"/>
        <end position="261"/>
    </location>
</feature>
<dbReference type="PROSITE" id="PS50102">
    <property type="entry name" value="RRM"/>
    <property type="match status" value="2"/>
</dbReference>
<evidence type="ECO:0000259" key="6">
    <source>
        <dbReference type="PROSITE" id="PS51294"/>
    </source>
</evidence>
<feature type="domain" description="HTH myb-type" evidence="6">
    <location>
        <begin position="429"/>
        <end position="461"/>
    </location>
</feature>
<dbReference type="PROSITE" id="PS50090">
    <property type="entry name" value="MYB_LIKE"/>
    <property type="match status" value="2"/>
</dbReference>
<feature type="compositionally biased region" description="Pro residues" evidence="3">
    <location>
        <begin position="1"/>
        <end position="12"/>
    </location>
</feature>
<feature type="compositionally biased region" description="Basic residues" evidence="3">
    <location>
        <begin position="65"/>
        <end position="76"/>
    </location>
</feature>
<dbReference type="SMART" id="SM00360">
    <property type="entry name" value="RRM"/>
    <property type="match status" value="2"/>
</dbReference>
<sequence>MGTPYSPFPMPPIASDAPQPIYGAMPMPWGMPYGMPMPGSPYGPSVPPPDQRRRFDGNRSDTRGGRNRRGPVHPRPSKSVYQPDPDAERPEDSKPCRTLFVRNVAFEVNVNQFREQFEQFGEIKTWFDLIQRRGLLFVTFFDTRAAQRAKEEMNQRKIYGRVLDVHYSLPKDEDQQQHCDREKNQGTLFALVRGAKEPITDESIRALFAPFGEIREIRPYKDKENTRFVEYWDSRACVAAYDQLNESSFLGGELLLKFAWDLATVLLVTDAKNRNEAKAAAEARAREGRDNVTPTPAEPSTVWPATTAAAVHGETTPPVPGPTGDRLEQAQKVQQLLATLQKTKLKWTEDETQALVEGCNKHGVGSWAQILSDSELMPRFSDRTPGDLKDRFRTYFPDSYHELYPNAKTHWGNQSRGKAPDGRSIFEKGKVKERRPFTEEEDRALMRGYKMYGSHWALIARDPAFKNQRRSTDVRDRFRNAFPEEYARAGYKPRSKAKSKSAAKNKAATNGQDTTVFTAPNAIPNPMQFMGQGMSSQSMAFPANMTMGMTESPAPSLSSDSTASSPMVDPRMQVSSMNPDFGFLQSQALLSPEMFHAAIQGVPYDRSNVLQWYSPALPNTTPSDEAQSGGGGAGAPAHQNNLLTQPVQRSQSSHGTHRPGYQRTRTMTYARDPQMGMYGSSYPSDSHVPLDQTWNLYNGDFTLNRGTNNSNDNFSLFPALPTFQSSDGNASISSNGSSLNDSFLFPSATYASSDNANALFAAAGVPNPSMLTAPTLSCFTQAPSSQDTRPKVEAPPGQTSPHEPPAHDAHNASDTSSASAQRDAEAFLQMAFTQATGLPAGTASDSAIPSSGLECNTMMHRSFSGQFAPFLTANPHEGATLSTSPTFEKNAVFPQTDTPQ</sequence>
<dbReference type="PROSITE" id="PS51294">
    <property type="entry name" value="HTH_MYB"/>
    <property type="match status" value="2"/>
</dbReference>
<dbReference type="Gene3D" id="1.10.246.220">
    <property type="match status" value="1"/>
</dbReference>
<dbReference type="Gene3D" id="3.30.70.330">
    <property type="match status" value="2"/>
</dbReference>
<evidence type="ECO:0000259" key="5">
    <source>
        <dbReference type="PROSITE" id="PS50102"/>
    </source>
</evidence>
<dbReference type="SMART" id="SM00717">
    <property type="entry name" value="SANT"/>
    <property type="match status" value="2"/>
</dbReference>
<feature type="domain" description="Myb-like" evidence="4">
    <location>
        <begin position="339"/>
        <end position="396"/>
    </location>
</feature>
<evidence type="ECO:0000256" key="2">
    <source>
        <dbReference type="PROSITE-ProRule" id="PRU00176"/>
    </source>
</evidence>
<dbReference type="InterPro" id="IPR052450">
    <property type="entry name" value="TRBD-Containing_Protein"/>
</dbReference>
<dbReference type="InterPro" id="IPR012677">
    <property type="entry name" value="Nucleotide-bd_a/b_plait_sf"/>
</dbReference>
<evidence type="ECO:0000256" key="1">
    <source>
        <dbReference type="ARBA" id="ARBA00023242"/>
    </source>
</evidence>
<dbReference type="Pfam" id="PF00249">
    <property type="entry name" value="Myb_DNA-binding"/>
    <property type="match status" value="2"/>
</dbReference>
<dbReference type="CDD" id="cd11660">
    <property type="entry name" value="SANT_TRF"/>
    <property type="match status" value="2"/>
</dbReference>
<feature type="domain" description="Myb-like" evidence="4">
    <location>
        <begin position="429"/>
        <end position="482"/>
    </location>
</feature>
<dbReference type="CDD" id="cd12276">
    <property type="entry name" value="RRM2_MEI2_EAR1_like"/>
    <property type="match status" value="1"/>
</dbReference>
<feature type="domain" description="RRM" evidence="5">
    <location>
        <begin position="97"/>
        <end position="170"/>
    </location>
</feature>
<keyword evidence="8" id="KW-1185">Reference proteome</keyword>
<dbReference type="PANTHER" id="PTHR46734">
    <property type="entry name" value="TELOMERIC REPEAT-BINDING FACTOR 1 TERF1"/>
    <property type="match status" value="1"/>
</dbReference>
<keyword evidence="1" id="KW-0539">Nucleus</keyword>
<name>A0AAF0DRC5_9BASI</name>
<feature type="region of interest" description="Disordered" evidence="3">
    <location>
        <begin position="1"/>
        <end position="94"/>
    </location>
</feature>
<evidence type="ECO:0000256" key="3">
    <source>
        <dbReference type="SAM" id="MobiDB-lite"/>
    </source>
</evidence>
<dbReference type="Pfam" id="PF00076">
    <property type="entry name" value="RRM_1"/>
    <property type="match status" value="2"/>
</dbReference>
<feature type="region of interest" description="Disordered" evidence="3">
    <location>
        <begin position="278"/>
        <end position="301"/>
    </location>
</feature>
<evidence type="ECO:0000259" key="4">
    <source>
        <dbReference type="PROSITE" id="PS50090"/>
    </source>
</evidence>
<dbReference type="SUPFAM" id="SSF46689">
    <property type="entry name" value="Homeodomain-like"/>
    <property type="match status" value="2"/>
</dbReference>
<feature type="region of interest" description="Disordered" evidence="3">
    <location>
        <begin position="875"/>
        <end position="900"/>
    </location>
</feature>
<feature type="compositionally biased region" description="Basic and acidic residues" evidence="3">
    <location>
        <begin position="278"/>
        <end position="290"/>
    </location>
</feature>
<dbReference type="InterPro" id="IPR009057">
    <property type="entry name" value="Homeodomain-like_sf"/>
</dbReference>
<dbReference type="AlphaFoldDB" id="A0AAF0DRC5"/>
<feature type="compositionally biased region" description="Polar residues" evidence="3">
    <location>
        <begin position="880"/>
        <end position="900"/>
    </location>
</feature>
<feature type="domain" description="HTH myb-type" evidence="6">
    <location>
        <begin position="342"/>
        <end position="400"/>
    </location>
</feature>
<gene>
    <name evidence="7" type="ORF">MBRA1_000839</name>
</gene>
<feature type="region of interest" description="Disordered" evidence="3">
    <location>
        <begin position="615"/>
        <end position="666"/>
    </location>
</feature>
<proteinExistence type="predicted"/>
<feature type="compositionally biased region" description="Polar residues" evidence="3">
    <location>
        <begin position="638"/>
        <end position="654"/>
    </location>
</feature>
<feature type="region of interest" description="Disordered" evidence="3">
    <location>
        <begin position="780"/>
        <end position="821"/>
    </location>
</feature>
<feature type="compositionally biased region" description="Basic residues" evidence="3">
    <location>
        <begin position="491"/>
        <end position="503"/>
    </location>
</feature>
<dbReference type="InterPro" id="IPR017930">
    <property type="entry name" value="Myb_dom"/>
</dbReference>
<feature type="compositionally biased region" description="Pro residues" evidence="3">
    <location>
        <begin position="38"/>
        <end position="49"/>
    </location>
</feature>
<dbReference type="SUPFAM" id="SSF54928">
    <property type="entry name" value="RNA-binding domain, RBD"/>
    <property type="match status" value="1"/>
</dbReference>
<dbReference type="InterPro" id="IPR001005">
    <property type="entry name" value="SANT/Myb"/>
</dbReference>
<evidence type="ECO:0000313" key="8">
    <source>
        <dbReference type="Proteomes" id="UP001216638"/>
    </source>
</evidence>
<protein>
    <submittedName>
        <fullName evidence="7">Uncharacterized protein</fullName>
    </submittedName>
</protein>
<dbReference type="EMBL" id="CP119951">
    <property type="protein sequence ID" value="WFC94206.1"/>
    <property type="molecule type" value="Genomic_DNA"/>
</dbReference>
<feature type="compositionally biased region" description="Low complexity" evidence="3">
    <location>
        <begin position="22"/>
        <end position="37"/>
    </location>
</feature>
<dbReference type="GO" id="GO:0003723">
    <property type="term" value="F:RNA binding"/>
    <property type="evidence" value="ECO:0007669"/>
    <property type="project" value="UniProtKB-UniRule"/>
</dbReference>
<dbReference type="InterPro" id="IPR035979">
    <property type="entry name" value="RBD_domain_sf"/>
</dbReference>
<feature type="compositionally biased region" description="Polar residues" evidence="3">
    <location>
        <begin position="617"/>
        <end position="626"/>
    </location>
</feature>
<evidence type="ECO:0000313" key="7">
    <source>
        <dbReference type="EMBL" id="WFC94206.1"/>
    </source>
</evidence>
<dbReference type="Gene3D" id="1.10.10.60">
    <property type="entry name" value="Homeodomain-like"/>
    <property type="match status" value="1"/>
</dbReference>
<feature type="compositionally biased region" description="Polar residues" evidence="3">
    <location>
        <begin position="509"/>
        <end position="518"/>
    </location>
</feature>
<dbReference type="PANTHER" id="PTHR46734:SF1">
    <property type="entry name" value="TELOMERIC REPEAT-BINDING FACTOR 1"/>
    <property type="match status" value="1"/>
</dbReference>
<feature type="region of interest" description="Disordered" evidence="3">
    <location>
        <begin position="490"/>
        <end position="519"/>
    </location>
</feature>